<evidence type="ECO:0000256" key="4">
    <source>
        <dbReference type="ARBA" id="ARBA00022475"/>
    </source>
</evidence>
<dbReference type="PANTHER" id="PTHR30612:SF0">
    <property type="entry name" value="CHLOROPLAST PROTEIN-TRANSPORTING ATPASE"/>
    <property type="match status" value="1"/>
</dbReference>
<dbReference type="Gene3D" id="1.10.3060.10">
    <property type="entry name" value="Helical scaffold and wing domains of SecA"/>
    <property type="match status" value="1"/>
</dbReference>
<dbReference type="EMBL" id="MYFO01000008">
    <property type="protein sequence ID" value="TFE88958.1"/>
    <property type="molecule type" value="Genomic_DNA"/>
</dbReference>
<dbReference type="Pfam" id="PF07516">
    <property type="entry name" value="SecA_SW"/>
    <property type="match status" value="1"/>
</dbReference>
<feature type="domain" description="Helicase C-terminal" evidence="19">
    <location>
        <begin position="419"/>
        <end position="587"/>
    </location>
</feature>
<dbReference type="AlphaFoldDB" id="A0A4Y8Q6R0"/>
<dbReference type="Gene3D" id="3.40.50.300">
    <property type="entry name" value="P-loop containing nucleotide triphosphate hydrolases"/>
    <property type="match status" value="3"/>
</dbReference>
<dbReference type="InterPro" id="IPR014018">
    <property type="entry name" value="SecA_motor_DEAD"/>
</dbReference>
<dbReference type="InterPro" id="IPR036266">
    <property type="entry name" value="SecA_Wing/Scaffold_sf"/>
</dbReference>
<dbReference type="SUPFAM" id="SSF81886">
    <property type="entry name" value="Helical scaffold and wing domains of SecA"/>
    <property type="match status" value="1"/>
</dbReference>
<dbReference type="GO" id="GO:0017038">
    <property type="term" value="P:protein import"/>
    <property type="evidence" value="ECO:0007669"/>
    <property type="project" value="InterPro"/>
</dbReference>
<dbReference type="GO" id="GO:0008564">
    <property type="term" value="F:protein-exporting ATPase activity"/>
    <property type="evidence" value="ECO:0007669"/>
    <property type="project" value="UniProtKB-EC"/>
</dbReference>
<dbReference type="SMART" id="SM00958">
    <property type="entry name" value="SecA_PP_bind"/>
    <property type="match status" value="1"/>
</dbReference>
<dbReference type="Pfam" id="PF21090">
    <property type="entry name" value="P-loop_SecA"/>
    <property type="match status" value="2"/>
</dbReference>
<keyword evidence="11 15" id="KW-1278">Translocase</keyword>
<dbReference type="GO" id="GO:0005829">
    <property type="term" value="C:cytosol"/>
    <property type="evidence" value="ECO:0007669"/>
    <property type="project" value="TreeGrafter"/>
</dbReference>
<comment type="subunit">
    <text evidence="15">Monomer and homodimer. Part of the essential Sec protein translocation apparatus which comprises SecA, SecYEG and auxiliary proteins SecDF. Other proteins may also be involved.</text>
</comment>
<dbReference type="Pfam" id="PF07517">
    <property type="entry name" value="SecA_DEAD"/>
    <property type="match status" value="1"/>
</dbReference>
<feature type="binding site" evidence="15">
    <location>
        <begin position="104"/>
        <end position="108"/>
    </location>
    <ligand>
        <name>ATP</name>
        <dbReference type="ChEBI" id="CHEBI:30616"/>
    </ligand>
</feature>
<dbReference type="Proteomes" id="UP000298246">
    <property type="component" value="Unassembled WGS sequence"/>
</dbReference>
<dbReference type="CDD" id="cd18803">
    <property type="entry name" value="SF2_C_secA"/>
    <property type="match status" value="1"/>
</dbReference>
<dbReference type="FunFam" id="1.10.3060.10:FF:000002">
    <property type="entry name" value="Preprotein translocase subunit SecA"/>
    <property type="match status" value="1"/>
</dbReference>
<dbReference type="SUPFAM" id="SSF52540">
    <property type="entry name" value="P-loop containing nucleoside triphosphate hydrolases"/>
    <property type="match status" value="2"/>
</dbReference>
<comment type="subcellular location">
    <subcellularLocation>
        <location evidence="15">Cell membrane</location>
        <topology evidence="15">Peripheral membrane protein</topology>
        <orientation evidence="15">Cytoplasmic side</orientation>
    </subcellularLocation>
    <subcellularLocation>
        <location evidence="15">Cytoplasm</location>
    </subcellularLocation>
    <text evidence="15">Distribution is 50-50.</text>
</comment>
<dbReference type="InterPro" id="IPR011130">
    <property type="entry name" value="SecA_preprotein_X-link_dom"/>
</dbReference>
<keyword evidence="22" id="KW-1185">Reference proteome</keyword>
<dbReference type="InterPro" id="IPR001650">
    <property type="entry name" value="Helicase_C-like"/>
</dbReference>
<evidence type="ECO:0000313" key="21">
    <source>
        <dbReference type="EMBL" id="TFE88958.1"/>
    </source>
</evidence>
<organism evidence="21 22">
    <name type="scientific">Paenibacillus athensensis</name>
    <dbReference type="NCBI Taxonomy" id="1967502"/>
    <lineage>
        <taxon>Bacteria</taxon>
        <taxon>Bacillati</taxon>
        <taxon>Bacillota</taxon>
        <taxon>Bacilli</taxon>
        <taxon>Bacillales</taxon>
        <taxon>Paenibacillaceae</taxon>
        <taxon>Paenibacillus</taxon>
    </lineage>
</organism>
<dbReference type="PROSITE" id="PS51192">
    <property type="entry name" value="HELICASE_ATP_BIND_1"/>
    <property type="match status" value="1"/>
</dbReference>
<keyword evidence="7 15" id="KW-0547">Nucleotide-binding</keyword>
<keyword evidence="13 15" id="KW-0472">Membrane</keyword>
<dbReference type="Pfam" id="PF02810">
    <property type="entry name" value="SEC-C"/>
    <property type="match status" value="1"/>
</dbReference>
<feature type="region of interest" description="Disordered" evidence="17">
    <location>
        <begin position="792"/>
        <end position="819"/>
    </location>
</feature>
<feature type="binding site" evidence="15">
    <location>
        <position position="86"/>
    </location>
    <ligand>
        <name>ATP</name>
        <dbReference type="ChEBI" id="CHEBI:30616"/>
    </ligand>
</feature>
<evidence type="ECO:0000256" key="3">
    <source>
        <dbReference type="ARBA" id="ARBA00022448"/>
    </source>
</evidence>
<comment type="cofactor">
    <cofactor evidence="1">
        <name>Zn(2+)</name>
        <dbReference type="ChEBI" id="CHEBI:29105"/>
    </cofactor>
</comment>
<evidence type="ECO:0000256" key="6">
    <source>
        <dbReference type="ARBA" id="ARBA00022723"/>
    </source>
</evidence>
<evidence type="ECO:0000256" key="5">
    <source>
        <dbReference type="ARBA" id="ARBA00022490"/>
    </source>
</evidence>
<evidence type="ECO:0000256" key="1">
    <source>
        <dbReference type="ARBA" id="ARBA00001947"/>
    </source>
</evidence>
<name>A0A4Y8Q6R0_9BACL</name>
<dbReference type="InterPro" id="IPR014001">
    <property type="entry name" value="Helicase_ATP-bd"/>
</dbReference>
<dbReference type="GO" id="GO:0005886">
    <property type="term" value="C:plasma membrane"/>
    <property type="evidence" value="ECO:0007669"/>
    <property type="project" value="UniProtKB-SubCell"/>
</dbReference>
<dbReference type="GO" id="GO:0005524">
    <property type="term" value="F:ATP binding"/>
    <property type="evidence" value="ECO:0007669"/>
    <property type="project" value="UniProtKB-UniRule"/>
</dbReference>
<dbReference type="FunFam" id="3.40.50.300:FF:000429">
    <property type="entry name" value="Preprotein translocase subunit SecA"/>
    <property type="match status" value="1"/>
</dbReference>
<keyword evidence="9 15" id="KW-0067">ATP-binding</keyword>
<dbReference type="InterPro" id="IPR004027">
    <property type="entry name" value="SEC_C_motif"/>
</dbReference>
<evidence type="ECO:0000256" key="10">
    <source>
        <dbReference type="ARBA" id="ARBA00022927"/>
    </source>
</evidence>
<dbReference type="FunFam" id="3.40.50.300:FF:000334">
    <property type="entry name" value="Protein translocase subunit SecA"/>
    <property type="match status" value="1"/>
</dbReference>
<evidence type="ECO:0000256" key="7">
    <source>
        <dbReference type="ARBA" id="ARBA00022741"/>
    </source>
</evidence>
<feature type="compositionally biased region" description="Basic and acidic residues" evidence="17">
    <location>
        <begin position="808"/>
        <end position="819"/>
    </location>
</feature>
<dbReference type="InterPro" id="IPR011115">
    <property type="entry name" value="SecA_DEAD"/>
</dbReference>
<dbReference type="HAMAP" id="MF_01382">
    <property type="entry name" value="SecA"/>
    <property type="match status" value="1"/>
</dbReference>
<feature type="domain" description="SecA family profile" evidence="20">
    <location>
        <begin position="2"/>
        <end position="571"/>
    </location>
</feature>
<evidence type="ECO:0000256" key="8">
    <source>
        <dbReference type="ARBA" id="ARBA00022833"/>
    </source>
</evidence>
<comment type="catalytic activity">
    <reaction evidence="14 15">
        <text>ATP + H2O + cellular proteinSide 1 = ADP + phosphate + cellular proteinSide 2.</text>
        <dbReference type="EC" id="7.4.2.8"/>
    </reaction>
</comment>
<feature type="binding site" evidence="15">
    <location>
        <position position="493"/>
    </location>
    <ligand>
        <name>ATP</name>
        <dbReference type="ChEBI" id="CHEBI:30616"/>
    </ligand>
</feature>
<dbReference type="GO" id="GO:0006605">
    <property type="term" value="P:protein targeting"/>
    <property type="evidence" value="ECO:0007669"/>
    <property type="project" value="UniProtKB-UniRule"/>
</dbReference>
<evidence type="ECO:0000259" key="18">
    <source>
        <dbReference type="PROSITE" id="PS51192"/>
    </source>
</evidence>
<dbReference type="CDD" id="cd17928">
    <property type="entry name" value="DEXDc_SecA"/>
    <property type="match status" value="1"/>
</dbReference>
<keyword evidence="3 15" id="KW-0813">Transport</keyword>
<evidence type="ECO:0000256" key="13">
    <source>
        <dbReference type="ARBA" id="ARBA00023136"/>
    </source>
</evidence>
<dbReference type="FunFam" id="3.90.1440.10:FF:000001">
    <property type="entry name" value="Preprotein translocase subunit SecA"/>
    <property type="match status" value="1"/>
</dbReference>
<dbReference type="EC" id="7.4.2.8" evidence="15"/>
<dbReference type="InterPro" id="IPR027417">
    <property type="entry name" value="P-loop_NTPase"/>
</dbReference>
<gene>
    <name evidence="15" type="primary">secA</name>
    <name evidence="21" type="ORF">B5M42_08590</name>
</gene>
<evidence type="ECO:0000259" key="20">
    <source>
        <dbReference type="PROSITE" id="PS51196"/>
    </source>
</evidence>
<keyword evidence="10 15" id="KW-0653">Protein transport</keyword>
<comment type="function">
    <text evidence="15">Part of the Sec protein translocase complex. Interacts with the SecYEG preprotein conducting channel. Has a central role in coupling the hydrolysis of ATP to the transfer of proteins into and across the cell membrane, serving as an ATP-driven molecular motor driving the stepwise translocation of polypeptide chains across the membrane.</text>
</comment>
<dbReference type="InterPro" id="IPR011116">
    <property type="entry name" value="SecA_Wing/Scaffold"/>
</dbReference>
<dbReference type="Pfam" id="PF01043">
    <property type="entry name" value="SecA_PP_bind"/>
    <property type="match status" value="1"/>
</dbReference>
<dbReference type="GO" id="GO:0043952">
    <property type="term" value="P:protein transport by the Sec complex"/>
    <property type="evidence" value="ECO:0007669"/>
    <property type="project" value="TreeGrafter"/>
</dbReference>
<keyword evidence="8" id="KW-0862">Zinc</keyword>
<proteinExistence type="inferred from homology"/>
<evidence type="ECO:0000313" key="22">
    <source>
        <dbReference type="Proteomes" id="UP000298246"/>
    </source>
</evidence>
<evidence type="ECO:0000256" key="12">
    <source>
        <dbReference type="ARBA" id="ARBA00023010"/>
    </source>
</evidence>
<dbReference type="RefSeq" id="WP_134751765.1">
    <property type="nucleotide sequence ID" value="NZ_MYFO02000011.1"/>
</dbReference>
<dbReference type="SUPFAM" id="SSF81767">
    <property type="entry name" value="Pre-protein crosslinking domain of SecA"/>
    <property type="match status" value="1"/>
</dbReference>
<evidence type="ECO:0000256" key="9">
    <source>
        <dbReference type="ARBA" id="ARBA00022840"/>
    </source>
</evidence>
<evidence type="ECO:0000256" key="14">
    <source>
        <dbReference type="ARBA" id="ARBA00034006"/>
    </source>
</evidence>
<comment type="similarity">
    <text evidence="2 15 16">Belongs to the SecA family.</text>
</comment>
<accession>A0A4Y8Q6R0</accession>
<evidence type="ECO:0000256" key="16">
    <source>
        <dbReference type="RuleBase" id="RU003874"/>
    </source>
</evidence>
<dbReference type="OrthoDB" id="9805579at2"/>
<reference evidence="21 22" key="1">
    <citation type="submission" date="2017-03" db="EMBL/GenBank/DDBJ databases">
        <title>Isolation of Levoglucosan Utilizing Bacteria.</title>
        <authorList>
            <person name="Arya A.S."/>
        </authorList>
    </citation>
    <scope>NUCLEOTIDE SEQUENCE [LARGE SCALE GENOMIC DNA]</scope>
    <source>
        <strain evidence="21 22">MEC069</strain>
    </source>
</reference>
<dbReference type="PROSITE" id="PS51196">
    <property type="entry name" value="SECA_MOTOR_DEAD"/>
    <property type="match status" value="1"/>
</dbReference>
<comment type="caution">
    <text evidence="21">The sequence shown here is derived from an EMBL/GenBank/DDBJ whole genome shotgun (WGS) entry which is preliminary data.</text>
</comment>
<dbReference type="GO" id="GO:0046872">
    <property type="term" value="F:metal ion binding"/>
    <property type="evidence" value="ECO:0007669"/>
    <property type="project" value="UniProtKB-KW"/>
</dbReference>
<dbReference type="InterPro" id="IPR036670">
    <property type="entry name" value="SecA_X-link_sf"/>
</dbReference>
<dbReference type="NCBIfam" id="NF009538">
    <property type="entry name" value="PRK12904.1"/>
    <property type="match status" value="1"/>
</dbReference>
<keyword evidence="4 15" id="KW-1003">Cell membrane</keyword>
<dbReference type="InterPro" id="IPR020937">
    <property type="entry name" value="SecA_CS"/>
</dbReference>
<dbReference type="PROSITE" id="PS01312">
    <property type="entry name" value="SECA"/>
    <property type="match status" value="1"/>
</dbReference>
<keyword evidence="12 15" id="KW-0811">Translocation</keyword>
<dbReference type="InterPro" id="IPR044722">
    <property type="entry name" value="SecA_SF2_C"/>
</dbReference>
<protein>
    <recommendedName>
        <fullName evidence="15 16">Protein translocase subunit SecA</fullName>
        <ecNumber evidence="15">7.4.2.8</ecNumber>
    </recommendedName>
</protein>
<dbReference type="PRINTS" id="PR00906">
    <property type="entry name" value="SECA"/>
</dbReference>
<dbReference type="InterPro" id="IPR000185">
    <property type="entry name" value="SecA"/>
</dbReference>
<evidence type="ECO:0000256" key="15">
    <source>
        <dbReference type="HAMAP-Rule" id="MF_01382"/>
    </source>
</evidence>
<dbReference type="GO" id="GO:0065002">
    <property type="term" value="P:intracellular protein transmembrane transport"/>
    <property type="evidence" value="ECO:0007669"/>
    <property type="project" value="UniProtKB-UniRule"/>
</dbReference>
<dbReference type="NCBIfam" id="TIGR00963">
    <property type="entry name" value="secA"/>
    <property type="match status" value="1"/>
</dbReference>
<keyword evidence="6" id="KW-0479">Metal-binding</keyword>
<dbReference type="NCBIfam" id="NF006630">
    <property type="entry name" value="PRK09200.1"/>
    <property type="match status" value="1"/>
</dbReference>
<dbReference type="PROSITE" id="PS51194">
    <property type="entry name" value="HELICASE_CTER"/>
    <property type="match status" value="1"/>
</dbReference>
<evidence type="ECO:0000259" key="19">
    <source>
        <dbReference type="PROSITE" id="PS51194"/>
    </source>
</evidence>
<evidence type="ECO:0000256" key="17">
    <source>
        <dbReference type="SAM" id="MobiDB-lite"/>
    </source>
</evidence>
<sequence>MLGLVKKIFGDSNEREIKRMLKVVDHINSLEPTVTGLSDEELKGKTAEFRSRLEKGEDLDDLLPEAFAVVREASKRVLGKRHYDVQLVGGMVLHEGRIAEMRTGEGKTLVGTLPVYLNSLLGQGVHVVTVNDYLAQRDSAEMGRIYEFLGLTVGVNLHDLSHDEKRAAYACDITYGTNNEYGFDYLRDNMVLYKEQMVQRPLYFAVIDEVDSILVDEARTPLIISGQAAKSTDLYYAADRFVARLNEEEDYTVDIKVKSVALTEAGVAKAEKAFGIENLFDHQNVTLNHHITQALKARVIMRLDVDYVVQDGEVLIVDEFTGRIMTGRRYSDGLHQAIEAKEQLEVQNESMTLATITFQNYFRMYRKLAGMTGTAKTEEEEFKKIYGLEVVVVPTNRPMIRKDMPDIVYKSENGKFLAVVEEIIERHKKNQPVLVGTVSIENSERLSEMLKRKGIAHKVLNAKYHAEEAEIVSRAGQPAAVTIATNMAGRGTDIMLGEGVADVGGLHIIGTERHESRRIDNQLRGRAGRQGDPGSSQFYLSLGDELMKRFGAENIMAMMDRLGMEEDQPIESKLITRAIESAQRRVEGNNFDVRKVVLQYDDVMNQQREIIYKQRREVLESENIREIAESMIKSVIERVVKAHCPEDQIPEEWELEEVATFINNSFLQEGQITEKDIWGKEQDEIIEYVQEIVSKRYDEREQQIGPEFMREFEKVVVLRAVDSKWMDHIDAMDQLRQGIHLRAYGGTDPLREYQFEGFEMFHEMIGNIQEEVATYIMKAHVESNLERQAVAEGQAVDPKNEAGGSKPLVRDDRIGRNDPCHCGSGKKYKQCHGMNK</sequence>
<dbReference type="GO" id="GO:0031522">
    <property type="term" value="C:cell envelope Sec protein transport complex"/>
    <property type="evidence" value="ECO:0007669"/>
    <property type="project" value="TreeGrafter"/>
</dbReference>
<evidence type="ECO:0000256" key="11">
    <source>
        <dbReference type="ARBA" id="ARBA00022967"/>
    </source>
</evidence>
<keyword evidence="5 15" id="KW-0963">Cytoplasm</keyword>
<feature type="domain" description="Helicase ATP-binding" evidence="18">
    <location>
        <begin position="88"/>
        <end position="246"/>
    </location>
</feature>
<dbReference type="SMART" id="SM00957">
    <property type="entry name" value="SecA_DEAD"/>
    <property type="match status" value="1"/>
</dbReference>
<dbReference type="Gene3D" id="3.90.1440.10">
    <property type="entry name" value="SecA, preprotein cross-linking domain"/>
    <property type="match status" value="1"/>
</dbReference>
<dbReference type="PANTHER" id="PTHR30612">
    <property type="entry name" value="SECA INNER MEMBRANE COMPONENT OF SEC PROTEIN SECRETION SYSTEM"/>
    <property type="match status" value="1"/>
</dbReference>
<evidence type="ECO:0000256" key="2">
    <source>
        <dbReference type="ARBA" id="ARBA00007650"/>
    </source>
</evidence>